<dbReference type="EMBL" id="FOZZ01000020">
    <property type="protein sequence ID" value="SFT18951.1"/>
    <property type="molecule type" value="Genomic_DNA"/>
</dbReference>
<dbReference type="STRING" id="683125.SAMN05660206_12026"/>
<reference evidence="3 4" key="1">
    <citation type="submission" date="2016-10" db="EMBL/GenBank/DDBJ databases">
        <authorList>
            <person name="de Groot N.N."/>
        </authorList>
    </citation>
    <scope>NUCLEOTIDE SEQUENCE [LARGE SCALE GENOMIC DNA]</scope>
    <source>
        <strain evidence="3 4">DSM 22789</strain>
    </source>
</reference>
<dbReference type="PANTHER" id="PTHR46268">
    <property type="entry name" value="STRESS RESPONSE PROTEIN NHAX"/>
    <property type="match status" value="1"/>
</dbReference>
<keyword evidence="4" id="KW-1185">Reference proteome</keyword>
<evidence type="ECO:0000256" key="1">
    <source>
        <dbReference type="ARBA" id="ARBA00008791"/>
    </source>
</evidence>
<dbReference type="Proteomes" id="UP000198785">
    <property type="component" value="Unassembled WGS sequence"/>
</dbReference>
<comment type="similarity">
    <text evidence="1">Belongs to the universal stress protein A family.</text>
</comment>
<dbReference type="Pfam" id="PF00582">
    <property type="entry name" value="Usp"/>
    <property type="match status" value="1"/>
</dbReference>
<dbReference type="Gene3D" id="3.40.50.620">
    <property type="entry name" value="HUPs"/>
    <property type="match status" value="2"/>
</dbReference>
<dbReference type="CDD" id="cd00293">
    <property type="entry name" value="USP-like"/>
    <property type="match status" value="1"/>
</dbReference>
<dbReference type="InterPro" id="IPR014729">
    <property type="entry name" value="Rossmann-like_a/b/a_fold"/>
</dbReference>
<sequence length="282" mass="31685">MRILVPTDFSENAKRAVKFAAEICLQHQYGLHLMHCYTARSSGFDENELTEEMEHSDILKADITIKEWVDELQEAYPQLDISYRNERGLLSDVIPKEGKQAHYAAIVMGTTGASARKNIFWGSNTALITAKSPIPVIAVPNADFNTNAKQIGLLTNFKEEELITLKEFLNIFHAPSDLHLIHVYKEQNDISAVNSKIESWIFNIEEATSITDITALTSPIIKEDENLDTVPEVITKIIQDNGLDLILVSKSRKSFFERLFTSSVSKAMALELHTPAFFGKTV</sequence>
<proteinExistence type="inferred from homology"/>
<dbReference type="SUPFAM" id="SSF52402">
    <property type="entry name" value="Adenine nucleotide alpha hydrolases-like"/>
    <property type="match status" value="2"/>
</dbReference>
<accession>A0A1I6VZI8</accession>
<feature type="domain" description="UspA" evidence="2">
    <location>
        <begin position="2"/>
        <end position="140"/>
    </location>
</feature>
<dbReference type="InterPro" id="IPR006016">
    <property type="entry name" value="UspA"/>
</dbReference>
<gene>
    <name evidence="3" type="ORF">SAMN05660206_12026</name>
</gene>
<dbReference type="RefSeq" id="WP_093367774.1">
    <property type="nucleotide sequence ID" value="NZ_FOZZ01000020.1"/>
</dbReference>
<protein>
    <submittedName>
        <fullName evidence="3">Nucleotide-binding universal stress protein, UspA family</fullName>
    </submittedName>
</protein>
<evidence type="ECO:0000259" key="2">
    <source>
        <dbReference type="Pfam" id="PF00582"/>
    </source>
</evidence>
<name>A0A1I6VZI8_9SPHI</name>
<dbReference type="PANTHER" id="PTHR46268:SF6">
    <property type="entry name" value="UNIVERSAL STRESS PROTEIN UP12"/>
    <property type="match status" value="1"/>
</dbReference>
<dbReference type="OrthoDB" id="9788959at2"/>
<dbReference type="AlphaFoldDB" id="A0A1I6VZI8"/>
<organism evidence="3 4">
    <name type="scientific">Sphingobacterium wenxiniae</name>
    <dbReference type="NCBI Taxonomy" id="683125"/>
    <lineage>
        <taxon>Bacteria</taxon>
        <taxon>Pseudomonadati</taxon>
        <taxon>Bacteroidota</taxon>
        <taxon>Sphingobacteriia</taxon>
        <taxon>Sphingobacteriales</taxon>
        <taxon>Sphingobacteriaceae</taxon>
        <taxon>Sphingobacterium</taxon>
    </lineage>
</organism>
<evidence type="ECO:0000313" key="3">
    <source>
        <dbReference type="EMBL" id="SFT18951.1"/>
    </source>
</evidence>
<evidence type="ECO:0000313" key="4">
    <source>
        <dbReference type="Proteomes" id="UP000198785"/>
    </source>
</evidence>